<organism evidence="2 3">
    <name type="scientific">Cylindrotheca closterium</name>
    <dbReference type="NCBI Taxonomy" id="2856"/>
    <lineage>
        <taxon>Eukaryota</taxon>
        <taxon>Sar</taxon>
        <taxon>Stramenopiles</taxon>
        <taxon>Ochrophyta</taxon>
        <taxon>Bacillariophyta</taxon>
        <taxon>Bacillariophyceae</taxon>
        <taxon>Bacillariophycidae</taxon>
        <taxon>Bacillariales</taxon>
        <taxon>Bacillariaceae</taxon>
        <taxon>Cylindrotheca</taxon>
    </lineage>
</organism>
<evidence type="ECO:0000313" key="2">
    <source>
        <dbReference type="EMBL" id="CAJ1934576.1"/>
    </source>
</evidence>
<proteinExistence type="predicted"/>
<name>A0AAD2FIM3_9STRA</name>
<feature type="compositionally biased region" description="Polar residues" evidence="1">
    <location>
        <begin position="85"/>
        <end position="108"/>
    </location>
</feature>
<dbReference type="Proteomes" id="UP001295423">
    <property type="component" value="Unassembled WGS sequence"/>
</dbReference>
<gene>
    <name evidence="2" type="ORF">CYCCA115_LOCUS3917</name>
</gene>
<keyword evidence="3" id="KW-1185">Reference proteome</keyword>
<evidence type="ECO:0000313" key="3">
    <source>
        <dbReference type="Proteomes" id="UP001295423"/>
    </source>
</evidence>
<comment type="caution">
    <text evidence="2">The sequence shown here is derived from an EMBL/GenBank/DDBJ whole genome shotgun (WGS) entry which is preliminary data.</text>
</comment>
<feature type="compositionally biased region" description="Polar residues" evidence="1">
    <location>
        <begin position="28"/>
        <end position="45"/>
    </location>
</feature>
<feature type="region of interest" description="Disordered" evidence="1">
    <location>
        <begin position="28"/>
        <end position="47"/>
    </location>
</feature>
<dbReference type="AlphaFoldDB" id="A0AAD2FIM3"/>
<evidence type="ECO:0000256" key="1">
    <source>
        <dbReference type="SAM" id="MobiDB-lite"/>
    </source>
</evidence>
<feature type="region of interest" description="Disordered" evidence="1">
    <location>
        <begin position="83"/>
        <end position="140"/>
    </location>
</feature>
<feature type="compositionally biased region" description="Polar residues" evidence="1">
    <location>
        <begin position="115"/>
        <end position="140"/>
    </location>
</feature>
<sequence length="283" mass="31013">MFAPRSTVMPSSSNTSVSFRPIVSNENAMNTTASTKQAASLSTPGASMKRRAFGDISNKKPLASGSKSNGGNQNNVALKKAAFTPRSNLQQKPLLPKSTSKQPTSSNIRKPLAASMSNLAPTSVTKKPSQNAVLPRATSTAVNSGKKKTVVFETVDDVELPAGRLFSQQLENEEDDITELSDQEFIDNMWSDFGTSFRKQYKEDCLKEDQELDLQVQQHMDDFLRKEKEEMKGIDSLLDLVDGIDLLEDQENLTALVEDDADTWSQPASSVFGDDILDDSLLL</sequence>
<protein>
    <submittedName>
        <fullName evidence="2">Uncharacterized protein</fullName>
    </submittedName>
</protein>
<dbReference type="EMBL" id="CAKOGP040000336">
    <property type="protein sequence ID" value="CAJ1934576.1"/>
    <property type="molecule type" value="Genomic_DNA"/>
</dbReference>
<reference evidence="2" key="1">
    <citation type="submission" date="2023-08" db="EMBL/GenBank/DDBJ databases">
        <authorList>
            <person name="Audoor S."/>
            <person name="Bilcke G."/>
        </authorList>
    </citation>
    <scope>NUCLEOTIDE SEQUENCE</scope>
</reference>
<accession>A0AAD2FIM3</accession>